<dbReference type="AlphaFoldDB" id="A0A2M9EZG6"/>
<keyword evidence="2" id="KW-0436">Ligase</keyword>
<name>A0A2M9EZG6_9BACL</name>
<comment type="similarity">
    <text evidence="1">Belongs to the ATP-dependent AMP-binding enzyme family.</text>
</comment>
<proteinExistence type="inferred from homology"/>
<evidence type="ECO:0000259" key="4">
    <source>
        <dbReference type="Pfam" id="PF00501"/>
    </source>
</evidence>
<keyword evidence="3" id="KW-0472">Membrane</keyword>
<dbReference type="Gene3D" id="3.40.50.12780">
    <property type="entry name" value="N-terminal domain of ligase-like"/>
    <property type="match status" value="1"/>
</dbReference>
<dbReference type="InterPro" id="IPR025110">
    <property type="entry name" value="AMP-bd_C"/>
</dbReference>
<evidence type="ECO:0000256" key="2">
    <source>
        <dbReference type="ARBA" id="ARBA00022598"/>
    </source>
</evidence>
<keyword evidence="3" id="KW-1133">Transmembrane helix</keyword>
<dbReference type="OrthoDB" id="9778383at2"/>
<dbReference type="GO" id="GO:0031956">
    <property type="term" value="F:medium-chain fatty acid-CoA ligase activity"/>
    <property type="evidence" value="ECO:0007669"/>
    <property type="project" value="TreeGrafter"/>
</dbReference>
<evidence type="ECO:0000259" key="5">
    <source>
        <dbReference type="Pfam" id="PF13193"/>
    </source>
</evidence>
<dbReference type="EMBL" id="PCGR01000002">
    <property type="protein sequence ID" value="PJK16603.1"/>
    <property type="molecule type" value="Genomic_DNA"/>
</dbReference>
<evidence type="ECO:0000313" key="7">
    <source>
        <dbReference type="Proteomes" id="UP000228680"/>
    </source>
</evidence>
<feature type="transmembrane region" description="Helical" evidence="3">
    <location>
        <begin position="219"/>
        <end position="241"/>
    </location>
</feature>
<comment type="caution">
    <text evidence="6">The sequence shown here is derived from an EMBL/GenBank/DDBJ whole genome shotgun (WGS) entry which is preliminary data.</text>
</comment>
<dbReference type="Proteomes" id="UP000228680">
    <property type="component" value="Unassembled WGS sequence"/>
</dbReference>
<dbReference type="InterPro" id="IPR045851">
    <property type="entry name" value="AMP-bd_C_sf"/>
</dbReference>
<dbReference type="GO" id="GO:0006631">
    <property type="term" value="P:fatty acid metabolic process"/>
    <property type="evidence" value="ECO:0007669"/>
    <property type="project" value="TreeGrafter"/>
</dbReference>
<accession>A0A2M9EZG6</accession>
<evidence type="ECO:0000313" key="6">
    <source>
        <dbReference type="EMBL" id="PJK16603.1"/>
    </source>
</evidence>
<dbReference type="PANTHER" id="PTHR43201:SF5">
    <property type="entry name" value="MEDIUM-CHAIN ACYL-COA LIGASE ACSF2, MITOCHONDRIAL"/>
    <property type="match status" value="1"/>
</dbReference>
<dbReference type="Pfam" id="PF00501">
    <property type="entry name" value="AMP-binding"/>
    <property type="match status" value="1"/>
</dbReference>
<gene>
    <name evidence="6" type="ORF">CQS04_05450</name>
</gene>
<reference evidence="6 7" key="1">
    <citation type="submission" date="2017-10" db="EMBL/GenBank/DDBJ databases">
        <title>Draft genome of Chryseomicrobium casticus sp. nov.</title>
        <authorList>
            <person name="Chakraborty R."/>
            <person name="Saha T."/>
        </authorList>
    </citation>
    <scope>NUCLEOTIDE SEQUENCE [LARGE SCALE GENOMIC DNA]</scope>
    <source>
        <strain evidence="6 7">ET03</strain>
    </source>
</reference>
<dbReference type="Pfam" id="PF13193">
    <property type="entry name" value="AMP-binding_C"/>
    <property type="match status" value="1"/>
</dbReference>
<dbReference type="SUPFAM" id="SSF56801">
    <property type="entry name" value="Acetyl-CoA synthetase-like"/>
    <property type="match status" value="1"/>
</dbReference>
<dbReference type="PANTHER" id="PTHR43201">
    <property type="entry name" value="ACYL-COA SYNTHETASE"/>
    <property type="match status" value="1"/>
</dbReference>
<keyword evidence="7" id="KW-1185">Reference proteome</keyword>
<evidence type="ECO:0000256" key="3">
    <source>
        <dbReference type="SAM" id="Phobius"/>
    </source>
</evidence>
<dbReference type="RefSeq" id="WP_100353168.1">
    <property type="nucleotide sequence ID" value="NZ_PCGR01000002.1"/>
</dbReference>
<dbReference type="InterPro" id="IPR042099">
    <property type="entry name" value="ANL_N_sf"/>
</dbReference>
<dbReference type="Gene3D" id="3.30.300.30">
    <property type="match status" value="1"/>
</dbReference>
<feature type="domain" description="AMP-binding enzyme C-terminal" evidence="5">
    <location>
        <begin position="421"/>
        <end position="494"/>
    </location>
</feature>
<keyword evidence="3" id="KW-0812">Transmembrane</keyword>
<dbReference type="InterPro" id="IPR000873">
    <property type="entry name" value="AMP-dep_synth/lig_dom"/>
</dbReference>
<dbReference type="CDD" id="cd04433">
    <property type="entry name" value="AFD_class_I"/>
    <property type="match status" value="1"/>
</dbReference>
<protein>
    <submittedName>
        <fullName evidence="6">AMP-dependent synthetase</fullName>
    </submittedName>
</protein>
<feature type="domain" description="AMP-dependent synthetase/ligase" evidence="4">
    <location>
        <begin position="42"/>
        <end position="377"/>
    </location>
</feature>
<organism evidence="6 7">
    <name type="scientific">Chryseomicrobium excrementi</name>
    <dbReference type="NCBI Taxonomy" id="2041346"/>
    <lineage>
        <taxon>Bacteria</taxon>
        <taxon>Bacillati</taxon>
        <taxon>Bacillota</taxon>
        <taxon>Bacilli</taxon>
        <taxon>Bacillales</taxon>
        <taxon>Caryophanaceae</taxon>
        <taxon>Chryseomicrobium</taxon>
    </lineage>
</organism>
<sequence>MTGWTLLRVMKSLQLFSPVHLFQLFCAWVQHGSNLMMLLSFTASRSPEAKMLEVDGDVRTYQQMSREVMTLAKQLSEHYQISNQSRVALVCATDVRGIQSLFALSRLGATVHLINPELSISQLEDALQNGSFDLVIWGREHDLPQGVACLELDDVFELIQETEQLPDMSLRRTSSGPFVLATGGTTGPSKLAPHQPAVGTYLKPLQTVITAFQLLEKQVAFIATPLYHGYGLSLLFAFLAIGKPMILTKKFEVEKAAQLIEEHQVDFMNAVPLMVNRLVKAHPEKLKSLKCIACGGAELPAPLIRLVQKKLGLLLYNLYGTTETGLNAIATPEQLACHPATIGTPLEGMVLKVLDASGKEVKSGELGEFHISAQWSMQQNEAGLIPTGDVGYKDDKGLFYLTGRVDDRIVSGGENVYPADVERLLMDHGEVVDVVVVSLDDAEFGQRLCAYVVSENPDLQREDLYHWLEARAARFQMPKEIHFVKEIPYTTLGKKDRKQLLTISKHSFS</sequence>
<evidence type="ECO:0000256" key="1">
    <source>
        <dbReference type="ARBA" id="ARBA00006432"/>
    </source>
</evidence>